<reference evidence="1 2" key="1">
    <citation type="submission" date="2018-12" db="EMBL/GenBank/DDBJ databases">
        <title>Mesorhizobium carbonis sp. nov., isolated from coal mine water.</title>
        <authorList>
            <person name="Xin W."/>
            <person name="Xu Z."/>
            <person name="Xiang F."/>
            <person name="Zhang J."/>
            <person name="Xi L."/>
            <person name="Liu J."/>
        </authorList>
    </citation>
    <scope>NUCLEOTIDE SEQUENCE [LARGE SCALE GENOMIC DNA]</scope>
    <source>
        <strain evidence="1 2">B2.3</strain>
    </source>
</reference>
<dbReference type="EMBL" id="RWKW01000071">
    <property type="protein sequence ID" value="RST84905.1"/>
    <property type="molecule type" value="Genomic_DNA"/>
</dbReference>
<keyword evidence="2" id="KW-1185">Reference proteome</keyword>
<comment type="caution">
    <text evidence="1">The sequence shown here is derived from an EMBL/GenBank/DDBJ whole genome shotgun (WGS) entry which is preliminary data.</text>
</comment>
<dbReference type="Proteomes" id="UP000278398">
    <property type="component" value="Unassembled WGS sequence"/>
</dbReference>
<sequence>MNSFPNTLLGRWAERWRAARERVRAERAIARLSPALRKDIGWPAAGSNAGGWHGHLIDGK</sequence>
<accession>A0A429YTY1</accession>
<name>A0A429YTY1_9HYPH</name>
<gene>
    <name evidence="1" type="ORF">EJC49_18320</name>
</gene>
<dbReference type="AlphaFoldDB" id="A0A429YTY1"/>
<organism evidence="1 2">
    <name type="scientific">Aquibium carbonis</name>
    <dbReference type="NCBI Taxonomy" id="2495581"/>
    <lineage>
        <taxon>Bacteria</taxon>
        <taxon>Pseudomonadati</taxon>
        <taxon>Pseudomonadota</taxon>
        <taxon>Alphaproteobacteria</taxon>
        <taxon>Hyphomicrobiales</taxon>
        <taxon>Phyllobacteriaceae</taxon>
        <taxon>Aquibium</taxon>
    </lineage>
</organism>
<evidence type="ECO:0000313" key="1">
    <source>
        <dbReference type="EMBL" id="RST84905.1"/>
    </source>
</evidence>
<proteinExistence type="predicted"/>
<protein>
    <recommendedName>
        <fullName evidence="3">DUF1127 domain-containing protein</fullName>
    </recommendedName>
</protein>
<evidence type="ECO:0000313" key="2">
    <source>
        <dbReference type="Proteomes" id="UP000278398"/>
    </source>
</evidence>
<dbReference type="RefSeq" id="WP_126701382.1">
    <property type="nucleotide sequence ID" value="NZ_RWKW01000071.1"/>
</dbReference>
<evidence type="ECO:0008006" key="3">
    <source>
        <dbReference type="Google" id="ProtNLM"/>
    </source>
</evidence>